<reference evidence="2 3" key="1">
    <citation type="journal article" date="2012" name="J. Bacteriol.">
        <title>Genome sequence of an alkane-degrading bacterium, Alcanivorax pacificus type strain W11-5, isolated from deep sea sediment.</title>
        <authorList>
            <person name="Lai Q."/>
            <person name="Shao Z."/>
        </authorList>
    </citation>
    <scope>NUCLEOTIDE SEQUENCE [LARGE SCALE GENOMIC DNA]</scope>
    <source>
        <strain evidence="2 3">W11-5</strain>
    </source>
</reference>
<dbReference type="EMBL" id="CP004387">
    <property type="protein sequence ID" value="AJD48977.1"/>
    <property type="molecule type" value="Genomic_DNA"/>
</dbReference>
<dbReference type="InterPro" id="IPR036515">
    <property type="entry name" value="Transposase_17_sf"/>
</dbReference>
<proteinExistence type="predicted"/>
<evidence type="ECO:0000313" key="2">
    <source>
        <dbReference type="EMBL" id="AJD48977.1"/>
    </source>
</evidence>
<dbReference type="InterPro" id="IPR002686">
    <property type="entry name" value="Transposase_17"/>
</dbReference>
<protein>
    <submittedName>
        <fullName evidence="2">Transposase IS200-like protein</fullName>
    </submittedName>
</protein>
<dbReference type="GO" id="GO:0003677">
    <property type="term" value="F:DNA binding"/>
    <property type="evidence" value="ECO:0007669"/>
    <property type="project" value="InterPro"/>
</dbReference>
<dbReference type="AlphaFoldDB" id="A0A0B4XRY1"/>
<evidence type="ECO:0000259" key="1">
    <source>
        <dbReference type="SMART" id="SM01321"/>
    </source>
</evidence>
<dbReference type="SMART" id="SM01321">
    <property type="entry name" value="Y1_Tnp"/>
    <property type="match status" value="1"/>
</dbReference>
<evidence type="ECO:0000313" key="3">
    <source>
        <dbReference type="Proteomes" id="UP000006764"/>
    </source>
</evidence>
<dbReference type="HOGENOM" id="CLU_068226_1_2_6"/>
<dbReference type="KEGG" id="apac:S7S_12825"/>
<keyword evidence="3" id="KW-1185">Reference proteome</keyword>
<dbReference type="Gene3D" id="3.30.70.1290">
    <property type="entry name" value="Transposase IS200-like"/>
    <property type="match status" value="1"/>
</dbReference>
<gene>
    <name evidence="2" type="ORF">S7S_12825</name>
</gene>
<dbReference type="Proteomes" id="UP000006764">
    <property type="component" value="Chromosome"/>
</dbReference>
<accession>A0A0B4XRY1</accession>
<dbReference type="GO" id="GO:0004803">
    <property type="term" value="F:transposase activity"/>
    <property type="evidence" value="ECO:0007669"/>
    <property type="project" value="InterPro"/>
</dbReference>
<dbReference type="SUPFAM" id="SSF143422">
    <property type="entry name" value="Transposase IS200-like"/>
    <property type="match status" value="1"/>
</dbReference>
<dbReference type="STRING" id="391936.S7S_12825"/>
<organism evidence="2 3">
    <name type="scientific">Isoalcanivorax pacificus W11-5</name>
    <dbReference type="NCBI Taxonomy" id="391936"/>
    <lineage>
        <taxon>Bacteria</taxon>
        <taxon>Pseudomonadati</taxon>
        <taxon>Pseudomonadota</taxon>
        <taxon>Gammaproteobacteria</taxon>
        <taxon>Oceanospirillales</taxon>
        <taxon>Alcanivoracaceae</taxon>
        <taxon>Isoalcanivorax</taxon>
    </lineage>
</organism>
<dbReference type="PANTHER" id="PTHR34322:SF2">
    <property type="entry name" value="TRANSPOSASE IS200-LIKE DOMAIN-CONTAINING PROTEIN"/>
    <property type="match status" value="1"/>
</dbReference>
<dbReference type="GO" id="GO:0006313">
    <property type="term" value="P:DNA transposition"/>
    <property type="evidence" value="ECO:0007669"/>
    <property type="project" value="InterPro"/>
</dbReference>
<sequence>MSLTSRILIAGTPHHVIRKTADHTEIFKDKLDYRHCIHHIRDLREEYNIAIHAWCLLPDRIHLLMTPKDNVSAISDFMKSLSCRAAMRYKRRHHADSTPWEYRYRSSPVQPGQWLLACMSYIEHLPAVAGLVKSAFHYPHSSYRMRLGKEHFYWLDDHEDYLQLGQSIASRADSYRDYFNAGLCPWEMQNIETAVMNGELTGCEQFRRKVMGARPQ</sequence>
<dbReference type="RefSeq" id="WP_008740338.1">
    <property type="nucleotide sequence ID" value="NZ_CP004387.1"/>
</dbReference>
<name>A0A0B4XRY1_9GAMM</name>
<dbReference type="Pfam" id="PF01797">
    <property type="entry name" value="Y1_Tnp"/>
    <property type="match status" value="1"/>
</dbReference>
<feature type="domain" description="Transposase IS200-like" evidence="1">
    <location>
        <begin position="9"/>
        <end position="125"/>
    </location>
</feature>
<dbReference type="PANTHER" id="PTHR34322">
    <property type="entry name" value="TRANSPOSASE, Y1_TNP DOMAIN-CONTAINING"/>
    <property type="match status" value="1"/>
</dbReference>